<proteinExistence type="predicted"/>
<protein>
    <submittedName>
        <fullName evidence="1">Uncharacterized protein</fullName>
    </submittedName>
</protein>
<evidence type="ECO:0000313" key="1">
    <source>
        <dbReference type="EMBL" id="AYO76435.1"/>
    </source>
</evidence>
<reference evidence="1 2" key="1">
    <citation type="submission" date="2018-10" db="EMBL/GenBank/DDBJ databases">
        <title>Characterization and genome analysis of a novel bacterium Sphingobium yanoikuyae SJTF8 capable of degrading PAHs.</title>
        <authorList>
            <person name="Yin C."/>
            <person name="Xiong W."/>
            <person name="Liang R."/>
        </authorList>
    </citation>
    <scope>NUCLEOTIDE SEQUENCE [LARGE SCALE GENOMIC DNA]</scope>
    <source>
        <strain evidence="1 2">SJTF8</strain>
    </source>
</reference>
<gene>
    <name evidence="1" type="ORF">EBF16_05440</name>
</gene>
<evidence type="ECO:0000313" key="2">
    <source>
        <dbReference type="Proteomes" id="UP000280708"/>
    </source>
</evidence>
<organism evidence="1 2">
    <name type="scientific">Sphingobium yanoikuyae</name>
    <name type="common">Sphingomonas yanoikuyae</name>
    <dbReference type="NCBI Taxonomy" id="13690"/>
    <lineage>
        <taxon>Bacteria</taxon>
        <taxon>Pseudomonadati</taxon>
        <taxon>Pseudomonadota</taxon>
        <taxon>Alphaproteobacteria</taxon>
        <taxon>Sphingomonadales</taxon>
        <taxon>Sphingomonadaceae</taxon>
        <taxon>Sphingobium</taxon>
    </lineage>
</organism>
<name>A0A3G2UNQ3_SPHYA</name>
<sequence>MRSSGMPLNCAASISNSIASCGTQMTSGTSSVVVSVSTRRQQRVALQKSRAAVSTWLSANGSGQAVA</sequence>
<accession>A0A3G2UNQ3</accession>
<dbReference type="EMBL" id="CP033230">
    <property type="protein sequence ID" value="AYO76435.1"/>
    <property type="molecule type" value="Genomic_DNA"/>
</dbReference>
<dbReference type="Proteomes" id="UP000280708">
    <property type="component" value="Chromosome"/>
</dbReference>
<dbReference type="PROSITE" id="PS51257">
    <property type="entry name" value="PROKAR_LIPOPROTEIN"/>
    <property type="match status" value="1"/>
</dbReference>
<dbReference type="AlphaFoldDB" id="A0A3G2UNQ3"/>